<dbReference type="OrthoDB" id="6359816at2759"/>
<protein>
    <recommendedName>
        <fullName evidence="2">BTB domain-containing protein</fullName>
    </recommendedName>
</protein>
<dbReference type="KEGG" id="apuu:APUU_20684S"/>
<dbReference type="Proteomes" id="UP000654913">
    <property type="component" value="Chromosome 2"/>
</dbReference>
<dbReference type="CDD" id="cd18186">
    <property type="entry name" value="BTB_POZ_ZBTB_KLHL-like"/>
    <property type="match status" value="1"/>
</dbReference>
<dbReference type="PANTHER" id="PTHR47843">
    <property type="entry name" value="BTB DOMAIN-CONTAINING PROTEIN-RELATED"/>
    <property type="match status" value="1"/>
</dbReference>
<sequence>MTRWFSKKVPTEDSRSPSATSTRSMNPMCDIGGYTMNYANQLLRTGKYSDLTLSCQGRVFHVHRVIVCPQVQFVEGAVRSGLKEAVESHIDFPADDPRMIDMVVSWCYSRDSSFENEQDMFQLYLVADKFGISDLKEYTYRRMLSWTIESCFTSQDFPYSVEKIWREAPPYEKELRHKMVQLVAMGYKSSREEDWKRILSDNPELVMEVLDEVGVMHSKLSSELEQAKKEEDEAKEGVMRQAKCRSCRKKYRKY</sequence>
<dbReference type="PROSITE" id="PS50097">
    <property type="entry name" value="BTB"/>
    <property type="match status" value="1"/>
</dbReference>
<dbReference type="PANTHER" id="PTHR47843:SF5">
    <property type="entry name" value="BTB_POZ DOMAIN PROTEIN"/>
    <property type="match status" value="1"/>
</dbReference>
<reference evidence="3" key="2">
    <citation type="submission" date="2021-02" db="EMBL/GenBank/DDBJ databases">
        <title>Aspergillus puulaauensis MK2 genome sequence.</title>
        <authorList>
            <person name="Futagami T."/>
            <person name="Mori K."/>
            <person name="Kadooka C."/>
            <person name="Tanaka T."/>
        </authorList>
    </citation>
    <scope>NUCLEOTIDE SEQUENCE</scope>
    <source>
        <strain evidence="3">MK2</strain>
    </source>
</reference>
<evidence type="ECO:0000313" key="3">
    <source>
        <dbReference type="EMBL" id="BCS20252.1"/>
    </source>
</evidence>
<dbReference type="EMBL" id="AP024444">
    <property type="protein sequence ID" value="BCS20252.1"/>
    <property type="molecule type" value="Genomic_DNA"/>
</dbReference>
<feature type="domain" description="BTB" evidence="2">
    <location>
        <begin position="49"/>
        <end position="116"/>
    </location>
</feature>
<accession>A0A7R7XF36</accession>
<proteinExistence type="predicted"/>
<feature type="region of interest" description="Disordered" evidence="1">
    <location>
        <begin position="1"/>
        <end position="24"/>
    </location>
</feature>
<dbReference type="AlphaFoldDB" id="A0A7R7XF36"/>
<dbReference type="InterPro" id="IPR000210">
    <property type="entry name" value="BTB/POZ_dom"/>
</dbReference>
<evidence type="ECO:0000313" key="4">
    <source>
        <dbReference type="Proteomes" id="UP000654913"/>
    </source>
</evidence>
<dbReference type="GeneID" id="64970257"/>
<dbReference type="Pfam" id="PF00651">
    <property type="entry name" value="BTB"/>
    <property type="match status" value="1"/>
</dbReference>
<evidence type="ECO:0000259" key="2">
    <source>
        <dbReference type="PROSITE" id="PS50097"/>
    </source>
</evidence>
<dbReference type="InterPro" id="IPR011333">
    <property type="entry name" value="SKP1/BTB/POZ_sf"/>
</dbReference>
<dbReference type="RefSeq" id="XP_041552446.1">
    <property type="nucleotide sequence ID" value="XM_041699353.1"/>
</dbReference>
<keyword evidence="4" id="KW-1185">Reference proteome</keyword>
<name>A0A7R7XF36_9EURO</name>
<dbReference type="SUPFAM" id="SSF54695">
    <property type="entry name" value="POZ domain"/>
    <property type="match status" value="1"/>
</dbReference>
<dbReference type="Gene3D" id="3.30.710.10">
    <property type="entry name" value="Potassium Channel Kv1.1, Chain A"/>
    <property type="match status" value="1"/>
</dbReference>
<organism evidence="3 4">
    <name type="scientific">Aspergillus puulaauensis</name>
    <dbReference type="NCBI Taxonomy" id="1220207"/>
    <lineage>
        <taxon>Eukaryota</taxon>
        <taxon>Fungi</taxon>
        <taxon>Dikarya</taxon>
        <taxon>Ascomycota</taxon>
        <taxon>Pezizomycotina</taxon>
        <taxon>Eurotiomycetes</taxon>
        <taxon>Eurotiomycetidae</taxon>
        <taxon>Eurotiales</taxon>
        <taxon>Aspergillaceae</taxon>
        <taxon>Aspergillus</taxon>
    </lineage>
</organism>
<gene>
    <name evidence="3" type="ORF">APUU_20684S</name>
</gene>
<reference evidence="3" key="1">
    <citation type="submission" date="2021-01" db="EMBL/GenBank/DDBJ databases">
        <authorList>
            <consortium name="Aspergillus puulaauensis MK2 genome sequencing consortium"/>
            <person name="Kazuki M."/>
            <person name="Futagami T."/>
        </authorList>
    </citation>
    <scope>NUCLEOTIDE SEQUENCE</scope>
    <source>
        <strain evidence="3">MK2</strain>
    </source>
</reference>
<evidence type="ECO:0000256" key="1">
    <source>
        <dbReference type="SAM" id="MobiDB-lite"/>
    </source>
</evidence>